<protein>
    <submittedName>
        <fullName evidence="2">Predicted protein</fullName>
    </submittedName>
</protein>
<dbReference type="STRING" id="486041.B0DNT2"/>
<dbReference type="PROSITE" id="PS00109">
    <property type="entry name" value="PROTEIN_KINASE_TYR"/>
    <property type="match status" value="1"/>
</dbReference>
<evidence type="ECO:0000313" key="3">
    <source>
        <dbReference type="Proteomes" id="UP000001194"/>
    </source>
</evidence>
<proteinExistence type="predicted"/>
<dbReference type="PANTHER" id="PTHR38248:SF2">
    <property type="entry name" value="FUNK1 11"/>
    <property type="match status" value="1"/>
</dbReference>
<dbReference type="RefSeq" id="XP_001885631.1">
    <property type="nucleotide sequence ID" value="XM_001885596.1"/>
</dbReference>
<evidence type="ECO:0000313" key="2">
    <source>
        <dbReference type="EMBL" id="EDR03778.1"/>
    </source>
</evidence>
<dbReference type="KEGG" id="lbc:LACBIDRAFT_306821"/>
<evidence type="ECO:0000259" key="1">
    <source>
        <dbReference type="Pfam" id="PF17667"/>
    </source>
</evidence>
<organism evidence="3">
    <name type="scientific">Laccaria bicolor (strain S238N-H82 / ATCC MYA-4686)</name>
    <name type="common">Bicoloured deceiver</name>
    <name type="synonym">Laccaria laccata var. bicolor</name>
    <dbReference type="NCBI Taxonomy" id="486041"/>
    <lineage>
        <taxon>Eukaryota</taxon>
        <taxon>Fungi</taxon>
        <taxon>Dikarya</taxon>
        <taxon>Basidiomycota</taxon>
        <taxon>Agaricomycotina</taxon>
        <taxon>Agaricomycetes</taxon>
        <taxon>Agaricomycetidae</taxon>
        <taxon>Agaricales</taxon>
        <taxon>Agaricineae</taxon>
        <taxon>Hydnangiaceae</taxon>
        <taxon>Laccaria</taxon>
    </lineage>
</organism>
<dbReference type="InterPro" id="IPR040976">
    <property type="entry name" value="Pkinase_fungal"/>
</dbReference>
<keyword evidence="3" id="KW-1185">Reference proteome</keyword>
<feature type="domain" description="Fungal-type protein kinase" evidence="1">
    <location>
        <begin position="257"/>
        <end position="453"/>
    </location>
</feature>
<dbReference type="AlphaFoldDB" id="B0DNT2"/>
<dbReference type="Pfam" id="PF17667">
    <property type="entry name" value="Pkinase_fungal"/>
    <property type="match status" value="2"/>
</dbReference>
<name>B0DNT2_LACBS</name>
<dbReference type="GeneID" id="6081266"/>
<dbReference type="PANTHER" id="PTHR38248">
    <property type="entry name" value="FUNK1 6"/>
    <property type="match status" value="1"/>
</dbReference>
<accession>B0DNT2</accession>
<dbReference type="SUPFAM" id="SSF56112">
    <property type="entry name" value="Protein kinase-like (PK-like)"/>
    <property type="match status" value="1"/>
</dbReference>
<sequence>MRPNCDRSGVGGSRQRQAGLSCITTIAKSPITQSSDGTYCGYGTGEDQANVLREELERHKSEGEDKFGRTTFQPVDTATQEQLEEFFEDTNYFTLNPKKRWNGIPEVPLSEKTVYNPYVNIIIGILSYFEVAARQMVPPAATLGPVEGAEGMTLNLSPEALILGTGFAEGTTPHDTLVTKLDDNKGAGNTTLDTSDVLISESSAVEDTTPQPVHDTHATKLGHIEGVDNTTVKTSPDILFLGSGDGFWPDNKLVQASKLSSKSSLKSTYRSCASPLEIKTENNCAFWDNLVQIAVYARQCFIQQENRFFVYSAILTETFIQLFQFDRAGVMYSKRINIHQHPRYFIRIILALASPDPEALGLDTSIQWYDGKRYLTMPTRAENELVRYEIENHKACFLRRAIRGRGTRCWNVIDPKTGDKYLAKDCWRSVDRTPEWELLEMAKGLEGVGQMIGYWEPEMTISSLRGIDRNTPNFRDRTFCRVLLERYGKPIHQFDNKKQLLSAFRDAIAGHRNLWNKGMLHRDISINNILIGKENAPVGSRGVVIDLDMAILLNREGSLAGVDFRTGTRIFQTIMVFQSQMKQKPGTIFPAHDYLDDLESCFYVPCWIWFAYDGPGLLVHPQPRFLCFWGELNPAMASNSKFVFFSQICAS</sequence>
<dbReference type="InParanoid" id="B0DNT2"/>
<dbReference type="EMBL" id="DS547122">
    <property type="protein sequence ID" value="EDR03778.1"/>
    <property type="molecule type" value="Genomic_DNA"/>
</dbReference>
<reference evidence="2 3" key="1">
    <citation type="journal article" date="2008" name="Nature">
        <title>The genome of Laccaria bicolor provides insights into mycorrhizal symbiosis.</title>
        <authorList>
            <person name="Martin F."/>
            <person name="Aerts A."/>
            <person name="Ahren D."/>
            <person name="Brun A."/>
            <person name="Danchin E.G.J."/>
            <person name="Duchaussoy F."/>
            <person name="Gibon J."/>
            <person name="Kohler A."/>
            <person name="Lindquist E."/>
            <person name="Pereda V."/>
            <person name="Salamov A."/>
            <person name="Shapiro H.J."/>
            <person name="Wuyts J."/>
            <person name="Blaudez D."/>
            <person name="Buee M."/>
            <person name="Brokstein P."/>
            <person name="Canbaeck B."/>
            <person name="Cohen D."/>
            <person name="Courty P.E."/>
            <person name="Coutinho P.M."/>
            <person name="Delaruelle C."/>
            <person name="Detter J.C."/>
            <person name="Deveau A."/>
            <person name="DiFazio S."/>
            <person name="Duplessis S."/>
            <person name="Fraissinet-Tachet L."/>
            <person name="Lucic E."/>
            <person name="Frey-Klett P."/>
            <person name="Fourrey C."/>
            <person name="Feussner I."/>
            <person name="Gay G."/>
            <person name="Grimwood J."/>
            <person name="Hoegger P.J."/>
            <person name="Jain P."/>
            <person name="Kilaru S."/>
            <person name="Labbe J."/>
            <person name="Lin Y.C."/>
            <person name="Legue V."/>
            <person name="Le Tacon F."/>
            <person name="Marmeisse R."/>
            <person name="Melayah D."/>
            <person name="Montanini B."/>
            <person name="Muratet M."/>
            <person name="Nehls U."/>
            <person name="Niculita-Hirzel H."/>
            <person name="Oudot-Le Secq M.P."/>
            <person name="Peter M."/>
            <person name="Quesneville H."/>
            <person name="Rajashekar B."/>
            <person name="Reich M."/>
            <person name="Rouhier N."/>
            <person name="Schmutz J."/>
            <person name="Yin T."/>
            <person name="Chalot M."/>
            <person name="Henrissat B."/>
            <person name="Kuees U."/>
            <person name="Lucas S."/>
            <person name="Van de Peer Y."/>
            <person name="Podila G.K."/>
            <person name="Polle A."/>
            <person name="Pukkila P.J."/>
            <person name="Richardson P.M."/>
            <person name="Rouze P."/>
            <person name="Sanders I.R."/>
            <person name="Stajich J.E."/>
            <person name="Tunlid A."/>
            <person name="Tuskan G."/>
            <person name="Grigoriev I.V."/>
        </authorList>
    </citation>
    <scope>NUCLEOTIDE SEQUENCE [LARGE SCALE GENOMIC DNA]</scope>
    <source>
        <strain evidence="3">S238N-H82 / ATCC MYA-4686</strain>
    </source>
</reference>
<dbReference type="OrthoDB" id="2747778at2759"/>
<dbReference type="GO" id="GO:0004672">
    <property type="term" value="F:protein kinase activity"/>
    <property type="evidence" value="ECO:0007669"/>
    <property type="project" value="InterPro"/>
</dbReference>
<dbReference type="Proteomes" id="UP000001194">
    <property type="component" value="Unassembled WGS sequence"/>
</dbReference>
<dbReference type="HOGENOM" id="CLU_005513_6_0_1"/>
<dbReference type="InterPro" id="IPR008266">
    <property type="entry name" value="Tyr_kinase_AS"/>
</dbReference>
<dbReference type="InterPro" id="IPR011009">
    <property type="entry name" value="Kinase-like_dom_sf"/>
</dbReference>
<feature type="domain" description="Fungal-type protein kinase" evidence="1">
    <location>
        <begin position="472"/>
        <end position="609"/>
    </location>
</feature>
<dbReference type="Gene3D" id="1.10.510.10">
    <property type="entry name" value="Transferase(Phosphotransferase) domain 1"/>
    <property type="match status" value="1"/>
</dbReference>
<gene>
    <name evidence="2" type="ORF">LACBIDRAFT_306821</name>
</gene>